<evidence type="ECO:0000313" key="2">
    <source>
        <dbReference type="EMBL" id="KAH7331602.1"/>
    </source>
</evidence>
<comment type="caution">
    <text evidence="2">The sequence shown here is derived from an EMBL/GenBank/DDBJ whole genome shotgun (WGS) entry which is preliminary data.</text>
</comment>
<evidence type="ECO:0008006" key="4">
    <source>
        <dbReference type="Google" id="ProtNLM"/>
    </source>
</evidence>
<proteinExistence type="predicted"/>
<dbReference type="Proteomes" id="UP000825935">
    <property type="component" value="Chromosome 20"/>
</dbReference>
<feature type="chain" id="PRO_5035745453" description="Reverse transcriptase domain-containing protein" evidence="1">
    <location>
        <begin position="25"/>
        <end position="142"/>
    </location>
</feature>
<feature type="signal peptide" evidence="1">
    <location>
        <begin position="1"/>
        <end position="24"/>
    </location>
</feature>
<evidence type="ECO:0000256" key="1">
    <source>
        <dbReference type="SAM" id="SignalP"/>
    </source>
</evidence>
<keyword evidence="1" id="KW-0732">Signal</keyword>
<gene>
    <name evidence="2" type="ORF">KP509_20G042500</name>
</gene>
<protein>
    <recommendedName>
        <fullName evidence="4">Reverse transcriptase domain-containing protein</fullName>
    </recommendedName>
</protein>
<keyword evidence="3" id="KW-1185">Reference proteome</keyword>
<dbReference type="EMBL" id="CM035425">
    <property type="protein sequence ID" value="KAH7331602.1"/>
    <property type="molecule type" value="Genomic_DNA"/>
</dbReference>
<organism evidence="2 3">
    <name type="scientific">Ceratopteris richardii</name>
    <name type="common">Triangle waterfern</name>
    <dbReference type="NCBI Taxonomy" id="49495"/>
    <lineage>
        <taxon>Eukaryota</taxon>
        <taxon>Viridiplantae</taxon>
        <taxon>Streptophyta</taxon>
        <taxon>Embryophyta</taxon>
        <taxon>Tracheophyta</taxon>
        <taxon>Polypodiopsida</taxon>
        <taxon>Polypodiidae</taxon>
        <taxon>Polypodiales</taxon>
        <taxon>Pteridineae</taxon>
        <taxon>Pteridaceae</taxon>
        <taxon>Parkerioideae</taxon>
        <taxon>Ceratopteris</taxon>
    </lineage>
</organism>
<reference evidence="2" key="1">
    <citation type="submission" date="2021-08" db="EMBL/GenBank/DDBJ databases">
        <title>WGS assembly of Ceratopteris richardii.</title>
        <authorList>
            <person name="Marchant D.B."/>
            <person name="Chen G."/>
            <person name="Jenkins J."/>
            <person name="Shu S."/>
            <person name="Leebens-Mack J."/>
            <person name="Grimwood J."/>
            <person name="Schmutz J."/>
            <person name="Soltis P."/>
            <person name="Soltis D."/>
            <person name="Chen Z.-H."/>
        </authorList>
    </citation>
    <scope>NUCLEOTIDE SEQUENCE</scope>
    <source>
        <strain evidence="2">Whitten #5841</strain>
        <tissue evidence="2">Leaf</tissue>
    </source>
</reference>
<accession>A0A8T2SGI2</accession>
<sequence length="142" mass="16142">MHEYPLAPLLFAIFLLIRDHHSKGKISGIKIPNYQDELFLQNYVDPNLVVHNDPQSIECFWEVLDTSYLASGSKVNLSKTMKKTINNETPCFLLNKVNLFTMGKTFRLLRILVGFKISPKMNGMGSCKSLRRIAIGNLRGIT</sequence>
<dbReference type="AlphaFoldDB" id="A0A8T2SGI2"/>
<name>A0A8T2SGI2_CERRI</name>
<evidence type="ECO:0000313" key="3">
    <source>
        <dbReference type="Proteomes" id="UP000825935"/>
    </source>
</evidence>